<evidence type="ECO:0000313" key="2">
    <source>
        <dbReference type="EMBL" id="KAK8487626.1"/>
    </source>
</evidence>
<accession>A0ABR2A3N3</accession>
<dbReference type="PANTHER" id="PTHR33785">
    <property type="entry name" value="OS06G0550800 PROTEIN"/>
    <property type="match status" value="1"/>
</dbReference>
<evidence type="ECO:0000256" key="1">
    <source>
        <dbReference type="SAM" id="MobiDB-lite"/>
    </source>
</evidence>
<evidence type="ECO:0000313" key="3">
    <source>
        <dbReference type="Proteomes" id="UP001396334"/>
    </source>
</evidence>
<dbReference type="Proteomes" id="UP001396334">
    <property type="component" value="Unassembled WGS sequence"/>
</dbReference>
<comment type="caution">
    <text evidence="2">The sequence shown here is derived from an EMBL/GenBank/DDBJ whole genome shotgun (WGS) entry which is preliminary data.</text>
</comment>
<dbReference type="PANTHER" id="PTHR33785:SF12">
    <property type="entry name" value="DUF1685 FAMILY PROTEIN"/>
    <property type="match status" value="1"/>
</dbReference>
<feature type="region of interest" description="Disordered" evidence="1">
    <location>
        <begin position="173"/>
        <end position="192"/>
    </location>
</feature>
<proteinExistence type="predicted"/>
<dbReference type="EMBL" id="JBBPBN010000386">
    <property type="protein sequence ID" value="KAK8487626.1"/>
    <property type="molecule type" value="Genomic_DNA"/>
</dbReference>
<organism evidence="2 3">
    <name type="scientific">Hibiscus sabdariffa</name>
    <name type="common">roselle</name>
    <dbReference type="NCBI Taxonomy" id="183260"/>
    <lineage>
        <taxon>Eukaryota</taxon>
        <taxon>Viridiplantae</taxon>
        <taxon>Streptophyta</taxon>
        <taxon>Embryophyta</taxon>
        <taxon>Tracheophyta</taxon>
        <taxon>Spermatophyta</taxon>
        <taxon>Magnoliopsida</taxon>
        <taxon>eudicotyledons</taxon>
        <taxon>Gunneridae</taxon>
        <taxon>Pentapetalae</taxon>
        <taxon>rosids</taxon>
        <taxon>malvids</taxon>
        <taxon>Malvales</taxon>
        <taxon>Malvaceae</taxon>
        <taxon>Malvoideae</taxon>
        <taxon>Hibiscus</taxon>
    </lineage>
</organism>
<feature type="compositionally biased region" description="Acidic residues" evidence="1">
    <location>
        <begin position="240"/>
        <end position="259"/>
    </location>
</feature>
<sequence length="314" mass="35557">MGSAMNVGGDKFVVMSERTDAAAEKEGVGDGHIVPMDTDKISYTNIIVGSKGLDGDVARVLKFIGRVSCSPFLELTSMEIEEIMNLFNSCWFEMEIFKNRSSRPAYTSSERNPDRQTEENLSKPVFYHSRSMSDQLSLIRTSFIVSSCDSFSPDSVLQSPNLHKTISGKEIAEEDTHESCTNTKITRRKKGKSKSLSDLEFEELKGFMDLGFVFSEEDNKDSRLVEIIPGLQRLRKKEPQEEEEEEEGKESQEADDDDKAAEVARPYLSEAWKDSGRRKADNPLMNWRVPDLGNEIDMKDSLRWWAHTVASTVR</sequence>
<dbReference type="Pfam" id="PF07939">
    <property type="entry name" value="DUF1685"/>
    <property type="match status" value="1"/>
</dbReference>
<gene>
    <name evidence="2" type="ORF">V6N11_061610</name>
</gene>
<keyword evidence="3" id="KW-1185">Reference proteome</keyword>
<feature type="compositionally biased region" description="Basic and acidic residues" evidence="1">
    <location>
        <begin position="111"/>
        <end position="121"/>
    </location>
</feature>
<feature type="region of interest" description="Disordered" evidence="1">
    <location>
        <begin position="235"/>
        <end position="264"/>
    </location>
</feature>
<feature type="region of interest" description="Disordered" evidence="1">
    <location>
        <begin position="103"/>
        <end position="123"/>
    </location>
</feature>
<name>A0ABR2A3N3_9ROSI</name>
<dbReference type="InterPro" id="IPR012881">
    <property type="entry name" value="DUF1685"/>
</dbReference>
<protein>
    <submittedName>
        <fullName evidence="2">Uncharacterized protein</fullName>
    </submittedName>
</protein>
<reference evidence="2 3" key="1">
    <citation type="journal article" date="2024" name="G3 (Bethesda)">
        <title>Genome assembly of Hibiscus sabdariffa L. provides insights into metabolisms of medicinal natural products.</title>
        <authorList>
            <person name="Kim T."/>
        </authorList>
    </citation>
    <scope>NUCLEOTIDE SEQUENCE [LARGE SCALE GENOMIC DNA]</scope>
    <source>
        <strain evidence="2">TK-2024</strain>
        <tissue evidence="2">Old leaves</tissue>
    </source>
</reference>